<dbReference type="Pfam" id="PF00668">
    <property type="entry name" value="Condensation"/>
    <property type="match status" value="1"/>
</dbReference>
<dbReference type="GO" id="GO:0003824">
    <property type="term" value="F:catalytic activity"/>
    <property type="evidence" value="ECO:0007669"/>
    <property type="project" value="InterPro"/>
</dbReference>
<dbReference type="FunFam" id="3.30.559.10:FF:000012">
    <property type="entry name" value="Non-ribosomal peptide synthetase"/>
    <property type="match status" value="1"/>
</dbReference>
<dbReference type="InterPro" id="IPR001242">
    <property type="entry name" value="Condensation_dom"/>
</dbReference>
<dbReference type="Gene3D" id="3.30.300.30">
    <property type="match status" value="1"/>
</dbReference>
<keyword evidence="2" id="KW-1185">Reference proteome</keyword>
<reference evidence="3" key="1">
    <citation type="submission" date="2016-11" db="UniProtKB">
        <authorList>
            <consortium name="WormBaseParasite"/>
        </authorList>
    </citation>
    <scope>IDENTIFICATION</scope>
</reference>
<dbReference type="Gene3D" id="3.30.559.10">
    <property type="entry name" value="Chloramphenicol acetyltransferase-like domain"/>
    <property type="match status" value="1"/>
</dbReference>
<proteinExistence type="predicted"/>
<protein>
    <submittedName>
        <fullName evidence="3">Condensation domain-containing protein</fullName>
    </submittedName>
</protein>
<evidence type="ECO:0000259" key="1">
    <source>
        <dbReference type="Pfam" id="PF00668"/>
    </source>
</evidence>
<organism evidence="2 3">
    <name type="scientific">Steinernema glaseri</name>
    <dbReference type="NCBI Taxonomy" id="37863"/>
    <lineage>
        <taxon>Eukaryota</taxon>
        <taxon>Metazoa</taxon>
        <taxon>Ecdysozoa</taxon>
        <taxon>Nematoda</taxon>
        <taxon>Chromadorea</taxon>
        <taxon>Rhabditida</taxon>
        <taxon>Tylenchina</taxon>
        <taxon>Panagrolaimomorpha</taxon>
        <taxon>Strongyloidoidea</taxon>
        <taxon>Steinernematidae</taxon>
        <taxon>Steinernema</taxon>
    </lineage>
</organism>
<accession>A0A1I7Y918</accession>
<dbReference type="InterPro" id="IPR023213">
    <property type="entry name" value="CAT-like_dom_sf"/>
</dbReference>
<dbReference type="PANTHER" id="PTHR45398:SF1">
    <property type="entry name" value="ENZYME, PUTATIVE (JCVI)-RELATED"/>
    <property type="match status" value="1"/>
</dbReference>
<dbReference type="Proteomes" id="UP000095287">
    <property type="component" value="Unplaced"/>
</dbReference>
<dbReference type="WBParaSite" id="L893_g13985.t1">
    <property type="protein sequence ID" value="L893_g13985.t1"/>
    <property type="gene ID" value="L893_g13985"/>
</dbReference>
<dbReference type="SUPFAM" id="SSF56801">
    <property type="entry name" value="Acetyl-CoA synthetase-like"/>
    <property type="match status" value="1"/>
</dbReference>
<evidence type="ECO:0000313" key="2">
    <source>
        <dbReference type="Proteomes" id="UP000095287"/>
    </source>
</evidence>
<feature type="domain" description="Condensation" evidence="1">
    <location>
        <begin position="111"/>
        <end position="270"/>
    </location>
</feature>
<dbReference type="InterPro" id="IPR045851">
    <property type="entry name" value="AMP-bd_C_sf"/>
</dbReference>
<dbReference type="PANTHER" id="PTHR45398">
    <property type="match status" value="1"/>
</dbReference>
<name>A0A1I7Y918_9BILA</name>
<sequence>MLPEYMVPSYFVFLDTLPLNPNGKLDRKALPAPDTSQVQQQFVAPVSVLEQQVAAIWAQVVSRLRQQLEVELPLRALFEAPLLADFIADVQGASRATAPAFRHVARNQPLRLSYAQQRQLFLWQLDAHSTAYNMPLALSLKGALDIDALQASFTSLIERHETLRTTFSQADGQAVQVIHAPAPFTLQVEHVGVPAGADAQAWVKTLVEAETRRVFDLQQGPLLRVKLLALAEDEHVLVLTLHHIVSDGWSMPVMVEELIRFYEGYRLGQPV</sequence>
<dbReference type="SUPFAM" id="SSF52777">
    <property type="entry name" value="CoA-dependent acyltransferases"/>
    <property type="match status" value="1"/>
</dbReference>
<dbReference type="AlphaFoldDB" id="A0A1I7Y918"/>
<evidence type="ECO:0000313" key="3">
    <source>
        <dbReference type="WBParaSite" id="L893_g13985.t1"/>
    </source>
</evidence>